<gene>
    <name evidence="1" type="ORF">PACLA_8A049137</name>
</gene>
<feature type="non-terminal residue" evidence="1">
    <location>
        <position position="237"/>
    </location>
</feature>
<keyword evidence="2" id="KW-1185">Reference proteome</keyword>
<accession>A0A6S7LV93</accession>
<sequence>FNLINSSTITSTAISVTEVSNSGNLGTTAAITTLTADKIYNSAKIGDSTKAVTTITATEITNTGTNATITATAINGSGNNPKITNKDGGHIKSGNIGNSGVKLNIINKGKNSKIEVTAKITATEISNTDGTITAKEIESDIDNSGKIGDASKAVTTITATEITNTGASAAITATAINGSGAASKITNTSHGQITVTNITKGGGGLNITNQTSASIKADTIDITNIDNSGAIGDANKA</sequence>
<dbReference type="EMBL" id="CACRXK020044286">
    <property type="protein sequence ID" value="CAB4046002.1"/>
    <property type="molecule type" value="Genomic_DNA"/>
</dbReference>
<comment type="caution">
    <text evidence="1">The sequence shown here is derived from an EMBL/GenBank/DDBJ whole genome shotgun (WGS) entry which is preliminary data.</text>
</comment>
<organism evidence="1 2">
    <name type="scientific">Paramuricea clavata</name>
    <name type="common">Red gorgonian</name>
    <name type="synonym">Violescent sea-whip</name>
    <dbReference type="NCBI Taxonomy" id="317549"/>
    <lineage>
        <taxon>Eukaryota</taxon>
        <taxon>Metazoa</taxon>
        <taxon>Cnidaria</taxon>
        <taxon>Anthozoa</taxon>
        <taxon>Octocorallia</taxon>
        <taxon>Malacalcyonacea</taxon>
        <taxon>Plexauridae</taxon>
        <taxon>Paramuricea</taxon>
    </lineage>
</organism>
<dbReference type="AlphaFoldDB" id="A0A6S7LV93"/>
<evidence type="ECO:0000313" key="2">
    <source>
        <dbReference type="Proteomes" id="UP001152795"/>
    </source>
</evidence>
<reference evidence="1" key="1">
    <citation type="submission" date="2020-04" db="EMBL/GenBank/DDBJ databases">
        <authorList>
            <person name="Alioto T."/>
            <person name="Alioto T."/>
            <person name="Gomez Garrido J."/>
        </authorList>
    </citation>
    <scope>NUCLEOTIDE SEQUENCE</scope>
    <source>
        <strain evidence="1">A484AB</strain>
    </source>
</reference>
<dbReference type="Proteomes" id="UP001152795">
    <property type="component" value="Unassembled WGS sequence"/>
</dbReference>
<protein>
    <submittedName>
        <fullName evidence="1">Uncharacterized protein</fullName>
    </submittedName>
</protein>
<evidence type="ECO:0000313" key="1">
    <source>
        <dbReference type="EMBL" id="CAB4046002.1"/>
    </source>
</evidence>
<feature type="non-terminal residue" evidence="1">
    <location>
        <position position="1"/>
    </location>
</feature>
<proteinExistence type="predicted"/>
<name>A0A6S7LV93_PARCT</name>